<dbReference type="AlphaFoldDB" id="A0A845M154"/>
<keyword evidence="2" id="KW-0597">Phosphoprotein</keyword>
<dbReference type="InterPro" id="IPR036457">
    <property type="entry name" value="PPM-type-like_dom_sf"/>
</dbReference>
<proteinExistence type="predicted"/>
<dbReference type="InterPro" id="IPR001932">
    <property type="entry name" value="PPM-type_phosphatase-like_dom"/>
</dbReference>
<keyword evidence="1" id="KW-0378">Hydrolase</keyword>
<dbReference type="SMART" id="SM00448">
    <property type="entry name" value="REC"/>
    <property type="match status" value="1"/>
</dbReference>
<dbReference type="GO" id="GO:0000160">
    <property type="term" value="P:phosphorelay signal transduction system"/>
    <property type="evidence" value="ECO:0007669"/>
    <property type="project" value="InterPro"/>
</dbReference>
<dbReference type="Pfam" id="PF07228">
    <property type="entry name" value="SpoIIE"/>
    <property type="match status" value="1"/>
</dbReference>
<keyword evidence="5" id="KW-1185">Reference proteome</keyword>
<sequence>MPATVLNRPAPRPPVADGVIRRVLVVDDSRAQRRMLVGTLTRLGFDVIEAATGEDALGVLSAHDIDLVLSDWMMPGMTGLDLCRRFRALPRDHYGYFILLTSKNEKGAVAEGLDIGADDFLTKPVNPDELRARIAAGDRILRMERELTEKNRLVVATLDEMSALYDALDRDLIEARRMQQALVRERFRDYGTACVALVLKPSGHVGGDLAGSFATGDGRIAIYAIDVSGHGVASALLTARLAGYLSDGAPAQNIALEAVGPDRYRVKPPHAVAGALNRLMVSDLKSDLYFTMTLAYVDQATGRVEMAQCGHPNPAVLSPSGAVTFHGKGGLPIGLISDAVYETVVFTLSPGDRLLLYSDGVTECRDAAGRELEEAGFARLLSRNAGLGVETLAEAIAWDLDRHAGGQAPHNDISCVILDYRGPNAR</sequence>
<accession>A0A845M154</accession>
<dbReference type="PANTHER" id="PTHR43156:SF2">
    <property type="entry name" value="STAGE II SPORULATION PROTEIN E"/>
    <property type="match status" value="1"/>
</dbReference>
<dbReference type="SUPFAM" id="SSF81606">
    <property type="entry name" value="PP2C-like"/>
    <property type="match status" value="1"/>
</dbReference>
<reference evidence="4 5" key="1">
    <citation type="submission" date="2019-12" db="EMBL/GenBank/DDBJ databases">
        <title>Maritimibacter sp. nov. sp. isolated from sea sand.</title>
        <authorList>
            <person name="Kim J."/>
            <person name="Jeong S.E."/>
            <person name="Jung H.S."/>
            <person name="Jeon C.O."/>
        </authorList>
    </citation>
    <scope>NUCLEOTIDE SEQUENCE [LARGE SCALE GENOMIC DNA]</scope>
    <source>
        <strain evidence="4 5">DP07</strain>
    </source>
</reference>
<comment type="caution">
    <text evidence="4">The sequence shown here is derived from an EMBL/GenBank/DDBJ whole genome shotgun (WGS) entry which is preliminary data.</text>
</comment>
<evidence type="ECO:0000256" key="2">
    <source>
        <dbReference type="PROSITE-ProRule" id="PRU00169"/>
    </source>
</evidence>
<dbReference type="PANTHER" id="PTHR43156">
    <property type="entry name" value="STAGE II SPORULATION PROTEIN E-RELATED"/>
    <property type="match status" value="1"/>
</dbReference>
<dbReference type="Gene3D" id="3.60.40.10">
    <property type="entry name" value="PPM-type phosphatase domain"/>
    <property type="match status" value="1"/>
</dbReference>
<dbReference type="GO" id="GO:0016791">
    <property type="term" value="F:phosphatase activity"/>
    <property type="evidence" value="ECO:0007669"/>
    <property type="project" value="TreeGrafter"/>
</dbReference>
<dbReference type="SMART" id="SM00331">
    <property type="entry name" value="PP2C_SIG"/>
    <property type="match status" value="1"/>
</dbReference>
<dbReference type="Gene3D" id="3.40.50.2300">
    <property type="match status" value="1"/>
</dbReference>
<dbReference type="SUPFAM" id="SSF52172">
    <property type="entry name" value="CheY-like"/>
    <property type="match status" value="1"/>
</dbReference>
<dbReference type="InterPro" id="IPR052016">
    <property type="entry name" value="Bact_Sigma-Reg"/>
</dbReference>
<dbReference type="EMBL" id="WTUX01000006">
    <property type="protein sequence ID" value="MZR12078.1"/>
    <property type="molecule type" value="Genomic_DNA"/>
</dbReference>
<evidence type="ECO:0000313" key="4">
    <source>
        <dbReference type="EMBL" id="MZR12078.1"/>
    </source>
</evidence>
<dbReference type="CDD" id="cd17574">
    <property type="entry name" value="REC_OmpR"/>
    <property type="match status" value="1"/>
</dbReference>
<gene>
    <name evidence="4" type="ORF">GQE99_03480</name>
</gene>
<feature type="modified residue" description="4-aspartylphosphate" evidence="2">
    <location>
        <position position="71"/>
    </location>
</feature>
<evidence type="ECO:0000256" key="1">
    <source>
        <dbReference type="ARBA" id="ARBA00022801"/>
    </source>
</evidence>
<dbReference type="Proteomes" id="UP000467322">
    <property type="component" value="Unassembled WGS sequence"/>
</dbReference>
<protein>
    <submittedName>
        <fullName evidence="4">SpoIIE family protein phosphatase</fullName>
    </submittedName>
</protein>
<evidence type="ECO:0000313" key="5">
    <source>
        <dbReference type="Proteomes" id="UP000467322"/>
    </source>
</evidence>
<dbReference type="Pfam" id="PF00072">
    <property type="entry name" value="Response_reg"/>
    <property type="match status" value="1"/>
</dbReference>
<feature type="domain" description="Response regulatory" evidence="3">
    <location>
        <begin position="22"/>
        <end position="138"/>
    </location>
</feature>
<dbReference type="InterPro" id="IPR001789">
    <property type="entry name" value="Sig_transdc_resp-reg_receiver"/>
</dbReference>
<dbReference type="InterPro" id="IPR011006">
    <property type="entry name" value="CheY-like_superfamily"/>
</dbReference>
<organism evidence="4 5">
    <name type="scientific">Maritimibacter harenae</name>
    <dbReference type="NCBI Taxonomy" id="2606218"/>
    <lineage>
        <taxon>Bacteria</taxon>
        <taxon>Pseudomonadati</taxon>
        <taxon>Pseudomonadota</taxon>
        <taxon>Alphaproteobacteria</taxon>
        <taxon>Rhodobacterales</taxon>
        <taxon>Roseobacteraceae</taxon>
        <taxon>Maritimibacter</taxon>
    </lineage>
</organism>
<evidence type="ECO:0000259" key="3">
    <source>
        <dbReference type="PROSITE" id="PS50110"/>
    </source>
</evidence>
<name>A0A845M154_9RHOB</name>
<dbReference type="PROSITE" id="PS50110">
    <property type="entry name" value="RESPONSE_REGULATORY"/>
    <property type="match status" value="1"/>
</dbReference>